<accession>U1N8Z4</accession>
<dbReference type="HOGENOM" id="CLU_2949249_0_0_2"/>
<protein>
    <submittedName>
        <fullName evidence="1">Uncharacterized protein</fullName>
    </submittedName>
</protein>
<dbReference type="Proteomes" id="UP000030649">
    <property type="component" value="Unassembled WGS sequence"/>
</dbReference>
<organism evidence="1 2">
    <name type="scientific">Haloquadratum walsbyi J07HQW1</name>
    <dbReference type="NCBI Taxonomy" id="1238424"/>
    <lineage>
        <taxon>Archaea</taxon>
        <taxon>Methanobacteriati</taxon>
        <taxon>Methanobacteriota</taxon>
        <taxon>Stenosarchaea group</taxon>
        <taxon>Halobacteria</taxon>
        <taxon>Halobacteriales</taxon>
        <taxon>Haloferacaceae</taxon>
        <taxon>Haloquadratum</taxon>
    </lineage>
</organism>
<sequence>MREITVAPGVLCFEIPEKPAFPWLGVEFTDSLPCSLKSLGGVIGVISMVEYVGTDPGSQ</sequence>
<name>U1N8Z4_9EURY</name>
<reference evidence="1 2" key="1">
    <citation type="journal article" date="2013" name="PLoS ONE">
        <title>Assembly-driven community genomics of a hypersaline microbial ecosystem.</title>
        <authorList>
            <person name="Podell S."/>
            <person name="Ugalde J.A."/>
            <person name="Narasingarao P."/>
            <person name="Banfield J.F."/>
            <person name="Heidelberg K.B."/>
            <person name="Allen E.E."/>
        </authorList>
    </citation>
    <scope>NUCLEOTIDE SEQUENCE [LARGE SCALE GENOMIC DNA]</scope>
    <source>
        <strain evidence="2">J07HQW1</strain>
    </source>
</reference>
<evidence type="ECO:0000313" key="2">
    <source>
        <dbReference type="Proteomes" id="UP000030649"/>
    </source>
</evidence>
<evidence type="ECO:0000313" key="1">
    <source>
        <dbReference type="EMBL" id="ERG92998.1"/>
    </source>
</evidence>
<gene>
    <name evidence="1" type="ORF">J07HQW1_03051</name>
</gene>
<dbReference type="EMBL" id="KE356560">
    <property type="protein sequence ID" value="ERG92998.1"/>
    <property type="molecule type" value="Genomic_DNA"/>
</dbReference>
<dbReference type="AlphaFoldDB" id="U1N8Z4"/>
<proteinExistence type="predicted"/>